<evidence type="ECO:0000256" key="5">
    <source>
        <dbReference type="PROSITE-ProRule" id="PRU00277"/>
    </source>
</evidence>
<evidence type="ECO:0000256" key="2">
    <source>
        <dbReference type="ARBA" id="ARBA00013194"/>
    </source>
</evidence>
<dbReference type="EC" id="5.2.1.8" evidence="2 5"/>
<evidence type="ECO:0000256" key="4">
    <source>
        <dbReference type="ARBA" id="ARBA00023235"/>
    </source>
</evidence>
<dbReference type="InParanoid" id="B3RNT2"/>
<dbReference type="AlphaFoldDB" id="B3RNT2"/>
<accession>B3RNT2</accession>
<evidence type="ECO:0000256" key="1">
    <source>
        <dbReference type="ARBA" id="ARBA00000971"/>
    </source>
</evidence>
<protein>
    <recommendedName>
        <fullName evidence="2 5">peptidylprolyl isomerase</fullName>
        <ecNumber evidence="2 5">5.2.1.8</ecNumber>
    </recommendedName>
</protein>
<dbReference type="eggNOG" id="KOG0544">
    <property type="taxonomic scope" value="Eukaryota"/>
</dbReference>
<evidence type="ECO:0000313" key="7">
    <source>
        <dbReference type="EMBL" id="EDV28067.1"/>
    </source>
</evidence>
<dbReference type="HOGENOM" id="CLU_013615_12_2_1"/>
<dbReference type="PROSITE" id="PS50059">
    <property type="entry name" value="FKBP_PPIASE"/>
    <property type="match status" value="1"/>
</dbReference>
<dbReference type="CTD" id="6750566"/>
<keyword evidence="4 5" id="KW-0413">Isomerase</keyword>
<proteinExistence type="predicted"/>
<dbReference type="Pfam" id="PF00254">
    <property type="entry name" value="FKBP_C"/>
    <property type="match status" value="1"/>
</dbReference>
<dbReference type="SUPFAM" id="SSF54534">
    <property type="entry name" value="FKBP-like"/>
    <property type="match status" value="1"/>
</dbReference>
<dbReference type="RefSeq" id="XP_002109901.1">
    <property type="nucleotide sequence ID" value="XM_002109865.1"/>
</dbReference>
<dbReference type="GO" id="GO:0003755">
    <property type="term" value="F:peptidyl-prolyl cis-trans isomerase activity"/>
    <property type="evidence" value="ECO:0000318"/>
    <property type="project" value="GO_Central"/>
</dbReference>
<dbReference type="InterPro" id="IPR046357">
    <property type="entry name" value="PPIase_dom_sf"/>
</dbReference>
<evidence type="ECO:0000256" key="3">
    <source>
        <dbReference type="ARBA" id="ARBA00023110"/>
    </source>
</evidence>
<dbReference type="Gene3D" id="3.10.50.40">
    <property type="match status" value="1"/>
</dbReference>
<dbReference type="OrthoDB" id="1902587at2759"/>
<feature type="domain" description="PPIase FKBP-type" evidence="6">
    <location>
        <begin position="27"/>
        <end position="118"/>
    </location>
</feature>
<evidence type="ECO:0000259" key="6">
    <source>
        <dbReference type="PROSITE" id="PS50059"/>
    </source>
</evidence>
<gene>
    <name evidence="7" type="ORF">TRIADDRAFT_21313</name>
</gene>
<dbReference type="EMBL" id="DS985242">
    <property type="protein sequence ID" value="EDV28067.1"/>
    <property type="molecule type" value="Genomic_DNA"/>
</dbReference>
<dbReference type="OMA" id="ETITVHC"/>
<organism evidence="7 8">
    <name type="scientific">Trichoplax adhaerens</name>
    <name type="common">Trichoplax reptans</name>
    <dbReference type="NCBI Taxonomy" id="10228"/>
    <lineage>
        <taxon>Eukaryota</taxon>
        <taxon>Metazoa</taxon>
        <taxon>Placozoa</taxon>
        <taxon>Uniplacotomia</taxon>
        <taxon>Trichoplacea</taxon>
        <taxon>Trichoplacidae</taxon>
        <taxon>Trichoplax</taxon>
    </lineage>
</organism>
<comment type="catalytic activity">
    <reaction evidence="1 5">
        <text>[protein]-peptidylproline (omega=180) = [protein]-peptidylproline (omega=0)</text>
        <dbReference type="Rhea" id="RHEA:16237"/>
        <dbReference type="Rhea" id="RHEA-COMP:10747"/>
        <dbReference type="Rhea" id="RHEA-COMP:10748"/>
        <dbReference type="ChEBI" id="CHEBI:83833"/>
        <dbReference type="ChEBI" id="CHEBI:83834"/>
        <dbReference type="EC" id="5.2.1.8"/>
    </reaction>
</comment>
<keyword evidence="8" id="KW-1185">Reference proteome</keyword>
<dbReference type="InterPro" id="IPR001179">
    <property type="entry name" value="PPIase_FKBP_dom"/>
</dbReference>
<dbReference type="Proteomes" id="UP000009022">
    <property type="component" value="Unassembled WGS sequence"/>
</dbReference>
<dbReference type="GeneID" id="6750566"/>
<reference evidence="7 8" key="1">
    <citation type="journal article" date="2008" name="Nature">
        <title>The Trichoplax genome and the nature of placozoans.</title>
        <authorList>
            <person name="Srivastava M."/>
            <person name="Begovic E."/>
            <person name="Chapman J."/>
            <person name="Putnam N.H."/>
            <person name="Hellsten U."/>
            <person name="Kawashima T."/>
            <person name="Kuo A."/>
            <person name="Mitros T."/>
            <person name="Salamov A."/>
            <person name="Carpenter M.L."/>
            <person name="Signorovitch A.Y."/>
            <person name="Moreno M.A."/>
            <person name="Kamm K."/>
            <person name="Grimwood J."/>
            <person name="Schmutz J."/>
            <person name="Shapiro H."/>
            <person name="Grigoriev I.V."/>
            <person name="Buss L.W."/>
            <person name="Schierwater B."/>
            <person name="Dellaporta S.L."/>
            <person name="Rokhsar D.S."/>
        </authorList>
    </citation>
    <scope>NUCLEOTIDE SEQUENCE [LARGE SCALE GENOMIC DNA]</scope>
    <source>
        <strain evidence="7 8">Grell-BS-1999</strain>
    </source>
</reference>
<dbReference type="KEGG" id="tad:TRIADDRAFT_21313"/>
<keyword evidence="3 5" id="KW-0697">Rotamase</keyword>
<dbReference type="STRING" id="10228.B3RNT2"/>
<dbReference type="PANTHER" id="PTHR10516:SF443">
    <property type="entry name" value="FK506-BINDING PROTEIN 59-RELATED"/>
    <property type="match status" value="1"/>
</dbReference>
<evidence type="ECO:0000313" key="8">
    <source>
        <dbReference type="Proteomes" id="UP000009022"/>
    </source>
</evidence>
<dbReference type="PANTHER" id="PTHR10516">
    <property type="entry name" value="PEPTIDYL-PROLYL CIS-TRANS ISOMERASE"/>
    <property type="match status" value="1"/>
</dbReference>
<dbReference type="InterPro" id="IPR050689">
    <property type="entry name" value="FKBP-type_PPIase"/>
</dbReference>
<dbReference type="FunFam" id="3.10.50.40:FF:000079">
    <property type="entry name" value="Peptidylprolyl isomerase"/>
    <property type="match status" value="1"/>
</dbReference>
<dbReference type="PhylomeDB" id="B3RNT2"/>
<name>B3RNT2_TRIAD</name>
<sequence>MANRIQVSDGVYKEILRPGNGAKVQSNNTITVHCIGSLSTPLKKFWSTKDPGQKPFTFQVGVGKVIKGWDEGCLTMAVGEVARITIAGYKGYGAQGFPAWGIPPNAELQFEIEILSAN</sequence>